<name>A0AA36BIZ7_OCTVU</name>
<proteinExistence type="predicted"/>
<dbReference type="EMBL" id="OX597830">
    <property type="protein sequence ID" value="CAI9735286.1"/>
    <property type="molecule type" value="Genomic_DNA"/>
</dbReference>
<sequence>MLKVKEKAKAQEKSQRSSEKRKLKGEIGMVIAHMVVEGNKCICNEGVVIHRKHSIERHSVSQHKIYENLKESERLDKFGNNSVSRRTVPERIKDIADDIQNSLKCESTEFVLYSLAIDETTDLSNTARMAIFIRGIIAKFNIREEFLALKSMHGTTRGEDLFQMVDSTVNDFDLPYEKMSGLTTVGAAGHEKGFLALIKNEFKRYNSGPNQISVNSSTKFLAIHTSQFSLLLDLWPPQSVIHPSAKVVVSDKNNEHEENIRFEPECFLSGKPQFGRGMVSLSYCNGLHGTIVTNGSDYQIIAPRSTCAENIYLIARRASSNLMQQGKLIFHITFGKESSAAITYTL</sequence>
<protein>
    <submittedName>
        <fullName evidence="2">Uncharacterized protein</fullName>
    </submittedName>
</protein>
<organism evidence="2 3">
    <name type="scientific">Octopus vulgaris</name>
    <name type="common">Common octopus</name>
    <dbReference type="NCBI Taxonomy" id="6645"/>
    <lineage>
        <taxon>Eukaryota</taxon>
        <taxon>Metazoa</taxon>
        <taxon>Spiralia</taxon>
        <taxon>Lophotrochozoa</taxon>
        <taxon>Mollusca</taxon>
        <taxon>Cephalopoda</taxon>
        <taxon>Coleoidea</taxon>
        <taxon>Octopodiformes</taxon>
        <taxon>Octopoda</taxon>
        <taxon>Incirrata</taxon>
        <taxon>Octopodidae</taxon>
        <taxon>Octopus</taxon>
    </lineage>
</organism>
<keyword evidence="3" id="KW-1185">Reference proteome</keyword>
<feature type="region of interest" description="Disordered" evidence="1">
    <location>
        <begin position="1"/>
        <end position="22"/>
    </location>
</feature>
<evidence type="ECO:0000313" key="2">
    <source>
        <dbReference type="EMBL" id="CAI9735286.1"/>
    </source>
</evidence>
<reference evidence="2" key="1">
    <citation type="submission" date="2023-08" db="EMBL/GenBank/DDBJ databases">
        <authorList>
            <person name="Alioto T."/>
            <person name="Alioto T."/>
            <person name="Gomez Garrido J."/>
        </authorList>
    </citation>
    <scope>NUCLEOTIDE SEQUENCE</scope>
</reference>
<dbReference type="PANTHER" id="PTHR45913:SF5">
    <property type="entry name" value="GENERAL TRANSCRIPTION FACTOR II-I REPEAT DOMAIN-CONTAINING PROTEIN 2A-LIKE PROTEIN"/>
    <property type="match status" value="1"/>
</dbReference>
<gene>
    <name evidence="2" type="ORF">OCTVUL_1B013027</name>
</gene>
<dbReference type="PANTHER" id="PTHR45913">
    <property type="entry name" value="EPM2A-INTERACTING PROTEIN 1"/>
    <property type="match status" value="1"/>
</dbReference>
<dbReference type="Proteomes" id="UP001162480">
    <property type="component" value="Chromosome 17"/>
</dbReference>
<feature type="compositionally biased region" description="Basic and acidic residues" evidence="1">
    <location>
        <begin position="1"/>
        <end position="20"/>
    </location>
</feature>
<accession>A0AA36BIZ7</accession>
<dbReference type="AlphaFoldDB" id="A0AA36BIZ7"/>
<evidence type="ECO:0000313" key="3">
    <source>
        <dbReference type="Proteomes" id="UP001162480"/>
    </source>
</evidence>
<evidence type="ECO:0000256" key="1">
    <source>
        <dbReference type="SAM" id="MobiDB-lite"/>
    </source>
</evidence>